<evidence type="ECO:0000313" key="3">
    <source>
        <dbReference type="Proteomes" id="UP001249020"/>
    </source>
</evidence>
<gene>
    <name evidence="2" type="ORF">RM544_11150</name>
</gene>
<dbReference type="PANTHER" id="PTHR43792">
    <property type="entry name" value="GNAT FAMILY, PUTATIVE (AFU_ORTHOLOGUE AFUA_3G00765)-RELATED-RELATED"/>
    <property type="match status" value="1"/>
</dbReference>
<dbReference type="RefSeq" id="WP_311361870.1">
    <property type="nucleotide sequence ID" value="NZ_JAVRIE010000004.1"/>
</dbReference>
<dbReference type="SUPFAM" id="SSF55729">
    <property type="entry name" value="Acyl-CoA N-acyltransferases (Nat)"/>
    <property type="match status" value="1"/>
</dbReference>
<organism evidence="2 3">
    <name type="scientific">Brumicola blandensis</name>
    <dbReference type="NCBI Taxonomy" id="3075611"/>
    <lineage>
        <taxon>Bacteria</taxon>
        <taxon>Pseudomonadati</taxon>
        <taxon>Pseudomonadota</taxon>
        <taxon>Gammaproteobacteria</taxon>
        <taxon>Alteromonadales</taxon>
        <taxon>Alteromonadaceae</taxon>
        <taxon>Brumicola</taxon>
    </lineage>
</organism>
<evidence type="ECO:0000259" key="1">
    <source>
        <dbReference type="Pfam" id="PF13302"/>
    </source>
</evidence>
<protein>
    <submittedName>
        <fullName evidence="2">GNAT family N-acetyltransferase</fullName>
    </submittedName>
</protein>
<dbReference type="InterPro" id="IPR051531">
    <property type="entry name" value="N-acetyltransferase"/>
</dbReference>
<sequence length="178" mass="20098">MNKLSSERYLYRDALIDDAGFFLTLLNDENWLRFIGDRNVQTLLDAEGFIVNQVKPMYSSYGLGMKVICNKQTGERLGLIGLLKRDYLDSIDLGYALLQSARGKGVIAESVPLFTNVAFKEIESTKLYATVDPDNCASIRILQKNHFCLAPNPEAFADLPCGIMLYVRYRNEHDACKT</sequence>
<dbReference type="Proteomes" id="UP001249020">
    <property type="component" value="Unassembled WGS sequence"/>
</dbReference>
<dbReference type="Pfam" id="PF13302">
    <property type="entry name" value="Acetyltransf_3"/>
    <property type="match status" value="1"/>
</dbReference>
<reference evidence="2 3" key="1">
    <citation type="submission" date="2023-09" db="EMBL/GenBank/DDBJ databases">
        <authorList>
            <person name="Rey-Velasco X."/>
        </authorList>
    </citation>
    <scope>NUCLEOTIDE SEQUENCE [LARGE SCALE GENOMIC DNA]</scope>
    <source>
        <strain evidence="2 3">W409</strain>
    </source>
</reference>
<dbReference type="EMBL" id="JAVRIE010000004">
    <property type="protein sequence ID" value="MDT0583096.1"/>
    <property type="molecule type" value="Genomic_DNA"/>
</dbReference>
<dbReference type="Gene3D" id="3.40.630.30">
    <property type="match status" value="1"/>
</dbReference>
<proteinExistence type="predicted"/>
<feature type="domain" description="N-acetyltransferase" evidence="1">
    <location>
        <begin position="12"/>
        <end position="147"/>
    </location>
</feature>
<dbReference type="InterPro" id="IPR000182">
    <property type="entry name" value="GNAT_dom"/>
</dbReference>
<dbReference type="InterPro" id="IPR016181">
    <property type="entry name" value="Acyl_CoA_acyltransferase"/>
</dbReference>
<dbReference type="AlphaFoldDB" id="A0AAW8R1D6"/>
<keyword evidence="3" id="KW-1185">Reference proteome</keyword>
<evidence type="ECO:0000313" key="2">
    <source>
        <dbReference type="EMBL" id="MDT0583096.1"/>
    </source>
</evidence>
<accession>A0AAW8R1D6</accession>
<name>A0AAW8R1D6_9ALTE</name>
<comment type="caution">
    <text evidence="2">The sequence shown here is derived from an EMBL/GenBank/DDBJ whole genome shotgun (WGS) entry which is preliminary data.</text>
</comment>
<dbReference type="GO" id="GO:0016747">
    <property type="term" value="F:acyltransferase activity, transferring groups other than amino-acyl groups"/>
    <property type="evidence" value="ECO:0007669"/>
    <property type="project" value="InterPro"/>
</dbReference>
<dbReference type="PANTHER" id="PTHR43792:SF1">
    <property type="entry name" value="N-ACETYLTRANSFERASE DOMAIN-CONTAINING PROTEIN"/>
    <property type="match status" value="1"/>
</dbReference>